<feature type="signal peptide" evidence="3">
    <location>
        <begin position="1"/>
        <end position="25"/>
    </location>
</feature>
<dbReference type="Proteomes" id="UP000764837">
    <property type="component" value="Unassembled WGS sequence"/>
</dbReference>
<dbReference type="PANTHER" id="PTHR43265:SF1">
    <property type="entry name" value="ESTERASE ESTD"/>
    <property type="match status" value="1"/>
</dbReference>
<dbReference type="Gene3D" id="3.40.50.1820">
    <property type="entry name" value="alpha/beta hydrolase"/>
    <property type="match status" value="1"/>
</dbReference>
<feature type="chain" id="PRO_5045166550" evidence="3">
    <location>
        <begin position="26"/>
        <end position="457"/>
    </location>
</feature>
<keyword evidence="2" id="KW-1133">Transmembrane helix</keyword>
<dbReference type="EMBL" id="JAFBBP010000001">
    <property type="protein sequence ID" value="MBM7491492.1"/>
    <property type="molecule type" value="Genomic_DNA"/>
</dbReference>
<dbReference type="Pfam" id="PF00326">
    <property type="entry name" value="Peptidase_S9"/>
    <property type="match status" value="1"/>
</dbReference>
<feature type="transmembrane region" description="Helical" evidence="2">
    <location>
        <begin position="435"/>
        <end position="454"/>
    </location>
</feature>
<sequence>MFRRALLTITAALAAVLLPALPAGAVRATQAQDLTTTDLTVTTGDGQHLAATLYAPRQNVGRLPGLVLIAGSGAAPREELVPEAAAFARQGMAVLAYDKRYTGYTKTHRDYSQLADDAVRAYEVLRDRPEVDPTQVGFWGISEGGWVSPMAAGRAGAAFLVAASAPGLAPLRTQNWNMRNKVARAGVTGSLMTTLADRAHRLSADAGLFAEPYYDPRPALRLLHQPVLAVYGGADEQVPAAESMGVLRQSVPGPLTVRVLPGAGHALHVRDTAGGYTEALVPGYADLVGTWVRAVAAGHPPTPTADPMPAQPTRSTALQASAWWEGWPMQAAALIALLLAFATYPVIGGVRRLQRRPGTAHRPAAVLSTAGLLSVIGFAGYLLVVESSADSRGITVGPIVGGRPAIWLALQGAALVAVIAAAMTVPAWRRDRVRLGVLIAGAVVYLPWALYWGLLLP</sequence>
<dbReference type="PANTHER" id="PTHR43265">
    <property type="entry name" value="ESTERASE ESTD"/>
    <property type="match status" value="1"/>
</dbReference>
<reference evidence="5 6" key="1">
    <citation type="submission" date="2021-01" db="EMBL/GenBank/DDBJ databases">
        <title>Sequencing the genomes of 1000 actinobacteria strains.</title>
        <authorList>
            <person name="Klenk H.-P."/>
        </authorList>
    </citation>
    <scope>NUCLEOTIDE SEQUENCE [LARGE SCALE GENOMIC DNA]</scope>
    <source>
        <strain evidence="5 6">DSM 100204</strain>
    </source>
</reference>
<keyword evidence="6" id="KW-1185">Reference proteome</keyword>
<name>A0ABS2LTI2_9ACTN</name>
<gene>
    <name evidence="5" type="ORF">JOD64_002714</name>
</gene>
<dbReference type="PROSITE" id="PS00708">
    <property type="entry name" value="PRO_ENDOPEP_SER"/>
    <property type="match status" value="1"/>
</dbReference>
<evidence type="ECO:0000256" key="3">
    <source>
        <dbReference type="SAM" id="SignalP"/>
    </source>
</evidence>
<accession>A0ABS2LTI2</accession>
<dbReference type="InterPro" id="IPR001375">
    <property type="entry name" value="Peptidase_S9_cat"/>
</dbReference>
<feature type="domain" description="Peptidase S9 prolyl oligopeptidase catalytic" evidence="4">
    <location>
        <begin position="88"/>
        <end position="267"/>
    </location>
</feature>
<comment type="caution">
    <text evidence="5">The sequence shown here is derived from an EMBL/GenBank/DDBJ whole genome shotgun (WGS) entry which is preliminary data.</text>
</comment>
<evidence type="ECO:0000256" key="2">
    <source>
        <dbReference type="SAM" id="Phobius"/>
    </source>
</evidence>
<organism evidence="5 6">
    <name type="scientific">Micromonospora luteifusca</name>
    <dbReference type="NCBI Taxonomy" id="709860"/>
    <lineage>
        <taxon>Bacteria</taxon>
        <taxon>Bacillati</taxon>
        <taxon>Actinomycetota</taxon>
        <taxon>Actinomycetes</taxon>
        <taxon>Micromonosporales</taxon>
        <taxon>Micromonosporaceae</taxon>
        <taxon>Micromonospora</taxon>
    </lineage>
</organism>
<evidence type="ECO:0000313" key="5">
    <source>
        <dbReference type="EMBL" id="MBM7491492.1"/>
    </source>
</evidence>
<dbReference type="InterPro" id="IPR053145">
    <property type="entry name" value="AB_hydrolase_Est10"/>
</dbReference>
<feature type="transmembrane region" description="Helical" evidence="2">
    <location>
        <begin position="327"/>
        <end position="344"/>
    </location>
</feature>
<protein>
    <submittedName>
        <fullName evidence="5">Pimeloyl-ACP methyl ester carboxylesterase</fullName>
    </submittedName>
</protein>
<evidence type="ECO:0000256" key="1">
    <source>
        <dbReference type="ARBA" id="ARBA00022801"/>
    </source>
</evidence>
<evidence type="ECO:0000313" key="6">
    <source>
        <dbReference type="Proteomes" id="UP000764837"/>
    </source>
</evidence>
<feature type="transmembrane region" description="Helical" evidence="2">
    <location>
        <begin position="364"/>
        <end position="385"/>
    </location>
</feature>
<proteinExistence type="predicted"/>
<dbReference type="InterPro" id="IPR029058">
    <property type="entry name" value="AB_hydrolase_fold"/>
</dbReference>
<dbReference type="SUPFAM" id="SSF53474">
    <property type="entry name" value="alpha/beta-Hydrolases"/>
    <property type="match status" value="1"/>
</dbReference>
<feature type="transmembrane region" description="Helical" evidence="2">
    <location>
        <begin position="405"/>
        <end position="428"/>
    </location>
</feature>
<keyword evidence="3" id="KW-0732">Signal</keyword>
<dbReference type="InterPro" id="IPR002471">
    <property type="entry name" value="Pept_S9_AS"/>
</dbReference>
<keyword evidence="1" id="KW-0378">Hydrolase</keyword>
<dbReference type="RefSeq" id="WP_204942550.1">
    <property type="nucleotide sequence ID" value="NZ_JAFBBP010000001.1"/>
</dbReference>
<evidence type="ECO:0000259" key="4">
    <source>
        <dbReference type="Pfam" id="PF00326"/>
    </source>
</evidence>
<keyword evidence="2" id="KW-0472">Membrane</keyword>
<keyword evidence="2" id="KW-0812">Transmembrane</keyword>